<reference evidence="3" key="1">
    <citation type="submission" date="2016-10" db="EMBL/GenBank/DDBJ databases">
        <authorList>
            <person name="Varghese N."/>
            <person name="Submissions S."/>
        </authorList>
    </citation>
    <scope>NUCLEOTIDE SEQUENCE [LARGE SCALE GENOMIC DNA]</scope>
    <source>
        <strain evidence="3">DSM 11578</strain>
    </source>
</reference>
<dbReference type="InterPro" id="IPR036390">
    <property type="entry name" value="WH_DNA-bd_sf"/>
</dbReference>
<gene>
    <name evidence="2" type="ORF">SAMN04488079_11380</name>
</gene>
<dbReference type="EMBL" id="FOSH01000013">
    <property type="protein sequence ID" value="SFK52697.1"/>
    <property type="molecule type" value="Genomic_DNA"/>
</dbReference>
<dbReference type="Proteomes" id="UP000198924">
    <property type="component" value="Unassembled WGS sequence"/>
</dbReference>
<dbReference type="InterPro" id="IPR051815">
    <property type="entry name" value="Molybdate_resp_trans_reg"/>
</dbReference>
<dbReference type="OrthoDB" id="9800709at2"/>
<dbReference type="Gene3D" id="1.10.10.10">
    <property type="entry name" value="Winged helix-like DNA-binding domain superfamily/Winged helix DNA-binding domain"/>
    <property type="match status" value="1"/>
</dbReference>
<dbReference type="GO" id="GO:0003700">
    <property type="term" value="F:DNA-binding transcription factor activity"/>
    <property type="evidence" value="ECO:0007669"/>
    <property type="project" value="InterPro"/>
</dbReference>
<accession>A0A1I4A9C6</accession>
<evidence type="ECO:0000259" key="1">
    <source>
        <dbReference type="Pfam" id="PF00126"/>
    </source>
</evidence>
<keyword evidence="3" id="KW-1185">Reference proteome</keyword>
<dbReference type="Pfam" id="PF00126">
    <property type="entry name" value="HTH_1"/>
    <property type="match status" value="1"/>
</dbReference>
<protein>
    <submittedName>
        <fullName evidence="2">Molybdate transport system regulatory protein</fullName>
    </submittedName>
</protein>
<evidence type="ECO:0000313" key="2">
    <source>
        <dbReference type="EMBL" id="SFK52697.1"/>
    </source>
</evidence>
<dbReference type="PANTHER" id="PTHR30432">
    <property type="entry name" value="TRANSCRIPTIONAL REGULATOR MODE"/>
    <property type="match status" value="1"/>
</dbReference>
<dbReference type="AlphaFoldDB" id="A0A1I4A9C6"/>
<proteinExistence type="predicted"/>
<organism evidence="2 3">
    <name type="scientific">Methylophaga sulfidovorans</name>
    <dbReference type="NCBI Taxonomy" id="45496"/>
    <lineage>
        <taxon>Bacteria</taxon>
        <taxon>Pseudomonadati</taxon>
        <taxon>Pseudomonadota</taxon>
        <taxon>Gammaproteobacteria</taxon>
        <taxon>Thiotrichales</taxon>
        <taxon>Piscirickettsiaceae</taxon>
        <taxon>Methylophaga</taxon>
    </lineage>
</organism>
<dbReference type="InterPro" id="IPR000847">
    <property type="entry name" value="LysR_HTH_N"/>
</dbReference>
<dbReference type="STRING" id="45496.SAMN04488079_11380"/>
<dbReference type="SUPFAM" id="SSF46785">
    <property type="entry name" value="Winged helix' DNA-binding domain"/>
    <property type="match status" value="1"/>
</dbReference>
<dbReference type="PANTHER" id="PTHR30432:SF1">
    <property type="entry name" value="DNA-BINDING TRANSCRIPTIONAL DUAL REGULATOR MODE"/>
    <property type="match status" value="1"/>
</dbReference>
<evidence type="ECO:0000313" key="3">
    <source>
        <dbReference type="Proteomes" id="UP000198924"/>
    </source>
</evidence>
<dbReference type="InterPro" id="IPR036388">
    <property type="entry name" value="WH-like_DNA-bd_sf"/>
</dbReference>
<dbReference type="RefSeq" id="WP_091714748.1">
    <property type="nucleotide sequence ID" value="NZ_FOSH01000013.1"/>
</dbReference>
<sequence>MSNTSIKIRLHHHDNIAFGPGKADLLDAIKEYGSISAAGRSMGMSYKRAWDLVQTMNQSFKQPLVTTSKGGNQKGGAVVTDLGETVLLQYREAQKMADIATAEQLKILSKLLSK</sequence>
<feature type="domain" description="HTH lysR-type" evidence="1">
    <location>
        <begin position="25"/>
        <end position="84"/>
    </location>
</feature>
<name>A0A1I4A9C6_9GAMM</name>